<dbReference type="Proteomes" id="UP001186944">
    <property type="component" value="Unassembled WGS sequence"/>
</dbReference>
<evidence type="ECO:0008006" key="5">
    <source>
        <dbReference type="Google" id="ProtNLM"/>
    </source>
</evidence>
<name>A0AA88YLA7_PINIB</name>
<accession>A0AA88YLA7</accession>
<comment type="caution">
    <text evidence="3">The sequence shown here is derived from an EMBL/GenBank/DDBJ whole genome shotgun (WGS) entry which is preliminary data.</text>
</comment>
<sequence length="92" mass="10226">MKTHTDIRRCFPLIVLLFITVPHGETAEGEVKRQGIFGPCQGWGAGCGTNYITSRDSPRREQSLRAPTVSDSVEEPSYIPDNSFLFTSGKCY</sequence>
<organism evidence="3 4">
    <name type="scientific">Pinctada imbricata</name>
    <name type="common">Atlantic pearl-oyster</name>
    <name type="synonym">Pinctada martensii</name>
    <dbReference type="NCBI Taxonomy" id="66713"/>
    <lineage>
        <taxon>Eukaryota</taxon>
        <taxon>Metazoa</taxon>
        <taxon>Spiralia</taxon>
        <taxon>Lophotrochozoa</taxon>
        <taxon>Mollusca</taxon>
        <taxon>Bivalvia</taxon>
        <taxon>Autobranchia</taxon>
        <taxon>Pteriomorphia</taxon>
        <taxon>Pterioida</taxon>
        <taxon>Pterioidea</taxon>
        <taxon>Pteriidae</taxon>
        <taxon>Pinctada</taxon>
    </lineage>
</organism>
<feature type="signal peptide" evidence="2">
    <location>
        <begin position="1"/>
        <end position="26"/>
    </location>
</feature>
<feature type="region of interest" description="Disordered" evidence="1">
    <location>
        <begin position="54"/>
        <end position="77"/>
    </location>
</feature>
<evidence type="ECO:0000313" key="3">
    <source>
        <dbReference type="EMBL" id="KAK3107189.1"/>
    </source>
</evidence>
<gene>
    <name evidence="3" type="ORF">FSP39_008988</name>
</gene>
<keyword evidence="2" id="KW-0732">Signal</keyword>
<protein>
    <recommendedName>
        <fullName evidence="5">Secreted protein</fullName>
    </recommendedName>
</protein>
<dbReference type="EMBL" id="VSWD01000002">
    <property type="protein sequence ID" value="KAK3107189.1"/>
    <property type="molecule type" value="Genomic_DNA"/>
</dbReference>
<evidence type="ECO:0000256" key="1">
    <source>
        <dbReference type="SAM" id="MobiDB-lite"/>
    </source>
</evidence>
<evidence type="ECO:0000313" key="4">
    <source>
        <dbReference type="Proteomes" id="UP001186944"/>
    </source>
</evidence>
<keyword evidence="4" id="KW-1185">Reference proteome</keyword>
<proteinExistence type="predicted"/>
<dbReference type="AlphaFoldDB" id="A0AA88YLA7"/>
<feature type="chain" id="PRO_5041646183" description="Secreted protein" evidence="2">
    <location>
        <begin position="27"/>
        <end position="92"/>
    </location>
</feature>
<reference evidence="3" key="1">
    <citation type="submission" date="2019-08" db="EMBL/GenBank/DDBJ databases">
        <title>The improved chromosome-level genome for the pearl oyster Pinctada fucata martensii using PacBio sequencing and Hi-C.</title>
        <authorList>
            <person name="Zheng Z."/>
        </authorList>
    </citation>
    <scope>NUCLEOTIDE SEQUENCE</scope>
    <source>
        <strain evidence="3">ZZ-2019</strain>
        <tissue evidence="3">Adductor muscle</tissue>
    </source>
</reference>
<evidence type="ECO:0000256" key="2">
    <source>
        <dbReference type="SAM" id="SignalP"/>
    </source>
</evidence>